<feature type="signal peptide" evidence="3">
    <location>
        <begin position="1"/>
        <end position="24"/>
    </location>
</feature>
<keyword evidence="3" id="KW-0732">Signal</keyword>
<feature type="region of interest" description="Disordered" evidence="1">
    <location>
        <begin position="445"/>
        <end position="466"/>
    </location>
</feature>
<feature type="region of interest" description="Disordered" evidence="1">
    <location>
        <begin position="696"/>
        <end position="725"/>
    </location>
</feature>
<keyword evidence="2" id="KW-1133">Transmembrane helix</keyword>
<protein>
    <submittedName>
        <fullName evidence="4">Uncharacterized protein</fullName>
    </submittedName>
</protein>
<accession>A0AA40AZ79</accession>
<feature type="transmembrane region" description="Helical" evidence="2">
    <location>
        <begin position="549"/>
        <end position="567"/>
    </location>
</feature>
<evidence type="ECO:0000313" key="5">
    <source>
        <dbReference type="Proteomes" id="UP001172102"/>
    </source>
</evidence>
<keyword evidence="2" id="KW-0472">Membrane</keyword>
<gene>
    <name evidence="4" type="ORF">B0H67DRAFT_550397</name>
</gene>
<name>A0AA40AZ79_9PEZI</name>
<dbReference type="AlphaFoldDB" id="A0AA40AZ79"/>
<evidence type="ECO:0000256" key="2">
    <source>
        <dbReference type="SAM" id="Phobius"/>
    </source>
</evidence>
<keyword evidence="2" id="KW-0812">Transmembrane</keyword>
<dbReference type="EMBL" id="JAUKUA010000002">
    <property type="protein sequence ID" value="KAK0724673.1"/>
    <property type="molecule type" value="Genomic_DNA"/>
</dbReference>
<feature type="transmembrane region" description="Helical" evidence="2">
    <location>
        <begin position="318"/>
        <end position="336"/>
    </location>
</feature>
<feature type="transmembrane region" description="Helical" evidence="2">
    <location>
        <begin position="512"/>
        <end position="537"/>
    </location>
</feature>
<evidence type="ECO:0000256" key="3">
    <source>
        <dbReference type="SAM" id="SignalP"/>
    </source>
</evidence>
<feature type="transmembrane region" description="Helical" evidence="2">
    <location>
        <begin position="93"/>
        <end position="113"/>
    </location>
</feature>
<feature type="chain" id="PRO_5041416621" evidence="3">
    <location>
        <begin position="25"/>
        <end position="725"/>
    </location>
</feature>
<evidence type="ECO:0000313" key="4">
    <source>
        <dbReference type="EMBL" id="KAK0724673.1"/>
    </source>
</evidence>
<dbReference type="Proteomes" id="UP001172102">
    <property type="component" value="Unassembled WGS sequence"/>
</dbReference>
<proteinExistence type="predicted"/>
<reference evidence="4" key="1">
    <citation type="submission" date="2023-06" db="EMBL/GenBank/DDBJ databases">
        <title>Genome-scale phylogeny and comparative genomics of the fungal order Sordariales.</title>
        <authorList>
            <consortium name="Lawrence Berkeley National Laboratory"/>
            <person name="Hensen N."/>
            <person name="Bonometti L."/>
            <person name="Westerberg I."/>
            <person name="Brannstrom I.O."/>
            <person name="Guillou S."/>
            <person name="Cros-Aarteil S."/>
            <person name="Calhoun S."/>
            <person name="Haridas S."/>
            <person name="Kuo A."/>
            <person name="Mondo S."/>
            <person name="Pangilinan J."/>
            <person name="Riley R."/>
            <person name="Labutti K."/>
            <person name="Andreopoulos B."/>
            <person name="Lipzen A."/>
            <person name="Chen C."/>
            <person name="Yanf M."/>
            <person name="Daum C."/>
            <person name="Ng V."/>
            <person name="Clum A."/>
            <person name="Steindorff A."/>
            <person name="Ohm R."/>
            <person name="Martin F."/>
            <person name="Silar P."/>
            <person name="Natvig D."/>
            <person name="Lalanne C."/>
            <person name="Gautier V."/>
            <person name="Ament-Velasquez S.L."/>
            <person name="Kruys A."/>
            <person name="Hutchinson M.I."/>
            <person name="Powell A.J."/>
            <person name="Barry K."/>
            <person name="Miller A.N."/>
            <person name="Grigoriev I.V."/>
            <person name="Debuchy R."/>
            <person name="Gladieux P."/>
            <person name="Thoren M.H."/>
            <person name="Johannesson H."/>
        </authorList>
    </citation>
    <scope>NUCLEOTIDE SEQUENCE</scope>
    <source>
        <strain evidence="4">SMH4607-1</strain>
    </source>
</reference>
<comment type="caution">
    <text evidence="4">The sequence shown here is derived from an EMBL/GenBank/DDBJ whole genome shotgun (WGS) entry which is preliminary data.</text>
</comment>
<keyword evidence="5" id="KW-1185">Reference proteome</keyword>
<sequence length="725" mass="81589">MQGSMRIFGPLVSLIALWPGTSEAFRWVNNANFTACYQDIISKLPQNCSDTENQVCLLDDAGNLLNPNRIFITYRACERLCGDGYGTWDTNDILMRVSLWVIPAIVLIAHYYFPPLGPTNIAAVVAHILADPIDTLWCLLTRITARRHLLLKAEKNRLLSAGAIATIWSVYDELNFHDPSDHFLAALERLQNLQVHVEFPQVWGEEERGQLGPQVVPRFRPDLLKVDHGRAPDRTGTSKSNQASRNFIDRSAALFTSLRRKVMRPSWRTEQPAVQQLPEYFQRWNHAINHLQPLERPVLYTIEVAAQRLVFNRGDSTLTTWISVFGLMSALMAAFVRTWSSRLETQTSHTIAIVTLLLIVVPIVKLSGNIGAFTSSTSAVNIIQQLRHNLREHFDHGLGPEYDLFPALNIPILPDGAPPAIMLGGGGEYRGSYAHVPDGESIPLNSWGGDNKHQRHASSVEQAEEHPATEVLRSELSVEDKQLLDWPKVAAYLGMNNSYRPQKVSDLVPQRWSLALFAISFVWVIGLCYIPSLIISYLTPLKGFACRSMAWTVIMLCWLVNAALDHFCAKRWCTQPRTLWRFTCVRDFLLAAFILVIVSGQQLGLYNSCYCRSGELSHAVVSYVNLTPYTDDEFIEGWTMWVPTPGAAIIVSLVGILVVERYFSESGRLLSRNNTEREKMLLHLRRLAVARDTPAPRPPYEHSAQVVARPEQAAGFSGRKMDAWG</sequence>
<feature type="transmembrane region" description="Helical" evidence="2">
    <location>
        <begin position="348"/>
        <end position="366"/>
    </location>
</feature>
<evidence type="ECO:0000256" key="1">
    <source>
        <dbReference type="SAM" id="MobiDB-lite"/>
    </source>
</evidence>
<feature type="transmembrane region" description="Helical" evidence="2">
    <location>
        <begin position="638"/>
        <end position="659"/>
    </location>
</feature>
<organism evidence="4 5">
    <name type="scientific">Lasiosphaeris hirsuta</name>
    <dbReference type="NCBI Taxonomy" id="260670"/>
    <lineage>
        <taxon>Eukaryota</taxon>
        <taxon>Fungi</taxon>
        <taxon>Dikarya</taxon>
        <taxon>Ascomycota</taxon>
        <taxon>Pezizomycotina</taxon>
        <taxon>Sordariomycetes</taxon>
        <taxon>Sordariomycetidae</taxon>
        <taxon>Sordariales</taxon>
        <taxon>Lasiosphaeriaceae</taxon>
        <taxon>Lasiosphaeris</taxon>
    </lineage>
</organism>